<evidence type="ECO:0000256" key="3">
    <source>
        <dbReference type="ARBA" id="ARBA00023242"/>
    </source>
</evidence>
<evidence type="ECO:0000256" key="4">
    <source>
        <dbReference type="SAM" id="Coils"/>
    </source>
</evidence>
<dbReference type="GO" id="GO:0005524">
    <property type="term" value="F:ATP binding"/>
    <property type="evidence" value="ECO:0007669"/>
    <property type="project" value="UniProtKB-KW"/>
</dbReference>
<gene>
    <name evidence="5" type="ORF">ILEXP_LOCUS56571</name>
</gene>
<keyword evidence="1" id="KW-0547">Nucleotide-binding</keyword>
<keyword evidence="6" id="KW-1185">Reference proteome</keyword>
<evidence type="ECO:0000256" key="2">
    <source>
        <dbReference type="ARBA" id="ARBA00022840"/>
    </source>
</evidence>
<keyword evidence="2" id="KW-0067">ATP-binding</keyword>
<dbReference type="Gene3D" id="3.40.50.300">
    <property type="entry name" value="P-loop containing nucleotide triphosphate hydrolases"/>
    <property type="match status" value="1"/>
</dbReference>
<evidence type="ECO:0000313" key="5">
    <source>
        <dbReference type="EMBL" id="CAK9186093.1"/>
    </source>
</evidence>
<keyword evidence="3" id="KW-0539">Nucleus</keyword>
<accession>A0ABC8UYH4</accession>
<evidence type="ECO:0000256" key="1">
    <source>
        <dbReference type="ARBA" id="ARBA00022741"/>
    </source>
</evidence>
<dbReference type="InterPro" id="IPR027417">
    <property type="entry name" value="P-loop_NTPase"/>
</dbReference>
<dbReference type="PANTHER" id="PTHR18937:SF172">
    <property type="entry name" value="STRUCTURAL MAINTENANCE OF CHROMOSOMES PROTEIN"/>
    <property type="match status" value="1"/>
</dbReference>
<organism evidence="5 6">
    <name type="scientific">Ilex paraguariensis</name>
    <name type="common">yerba mate</name>
    <dbReference type="NCBI Taxonomy" id="185542"/>
    <lineage>
        <taxon>Eukaryota</taxon>
        <taxon>Viridiplantae</taxon>
        <taxon>Streptophyta</taxon>
        <taxon>Embryophyta</taxon>
        <taxon>Tracheophyta</taxon>
        <taxon>Spermatophyta</taxon>
        <taxon>Magnoliopsida</taxon>
        <taxon>eudicotyledons</taxon>
        <taxon>Gunneridae</taxon>
        <taxon>Pentapetalae</taxon>
        <taxon>asterids</taxon>
        <taxon>campanulids</taxon>
        <taxon>Aquifoliales</taxon>
        <taxon>Aquifoliaceae</taxon>
        <taxon>Ilex</taxon>
    </lineage>
</organism>
<reference evidence="5 6" key="1">
    <citation type="submission" date="2024-02" db="EMBL/GenBank/DDBJ databases">
        <authorList>
            <person name="Vignale AGUSTIN F."/>
            <person name="Sosa J E."/>
            <person name="Modenutti C."/>
        </authorList>
    </citation>
    <scope>NUCLEOTIDE SEQUENCE [LARGE SCALE GENOMIC DNA]</scope>
</reference>
<keyword evidence="4" id="KW-0175">Coiled coil</keyword>
<name>A0ABC8UYH4_9AQUA</name>
<feature type="coiled-coil region" evidence="4">
    <location>
        <begin position="99"/>
        <end position="133"/>
    </location>
</feature>
<protein>
    <submittedName>
        <fullName evidence="5">Uncharacterized protein</fullName>
    </submittedName>
</protein>
<dbReference type="AlphaFoldDB" id="A0ABC8UYH4"/>
<sequence>MVILQKQKAASEPRKEELDRLAELRKIVPIEEKEIDRLTQGSRQLKEKALELQSRIETAGGERLKAQKLKVNKIQSDIDKNSTGVNRCRVQIETGHKTIKKLMKAIEESKKERERLLMEMENLLSTFKEIEQKAFTVQENYKKPQEMITLGGDAELELVDSLDPFSEGVVFSVRPPKKSWKNIAI</sequence>
<proteinExistence type="predicted"/>
<dbReference type="PANTHER" id="PTHR18937">
    <property type="entry name" value="STRUCTURAL MAINTENANCE OF CHROMOSOMES SMC FAMILY MEMBER"/>
    <property type="match status" value="1"/>
</dbReference>
<comment type="caution">
    <text evidence="5">The sequence shown here is derived from an EMBL/GenBank/DDBJ whole genome shotgun (WGS) entry which is preliminary data.</text>
</comment>
<evidence type="ECO:0000313" key="6">
    <source>
        <dbReference type="Proteomes" id="UP001642360"/>
    </source>
</evidence>
<dbReference type="Proteomes" id="UP001642360">
    <property type="component" value="Unassembled WGS sequence"/>
</dbReference>
<dbReference type="EMBL" id="CAUOFW020009501">
    <property type="protein sequence ID" value="CAK9186093.1"/>
    <property type="molecule type" value="Genomic_DNA"/>
</dbReference>